<feature type="domain" description="Major facilitator superfamily (MFS) profile" evidence="8">
    <location>
        <begin position="24"/>
        <end position="484"/>
    </location>
</feature>
<feature type="transmembrane region" description="Helical" evidence="7">
    <location>
        <begin position="356"/>
        <end position="375"/>
    </location>
</feature>
<evidence type="ECO:0000256" key="5">
    <source>
        <dbReference type="ARBA" id="ARBA00023136"/>
    </source>
</evidence>
<feature type="transmembrane region" description="Helical" evidence="7">
    <location>
        <begin position="461"/>
        <end position="480"/>
    </location>
</feature>
<feature type="transmembrane region" description="Helical" evidence="7">
    <location>
        <begin position="90"/>
        <end position="108"/>
    </location>
</feature>
<evidence type="ECO:0000256" key="6">
    <source>
        <dbReference type="SAM" id="MobiDB-lite"/>
    </source>
</evidence>
<feature type="transmembrane region" description="Helical" evidence="7">
    <location>
        <begin position="328"/>
        <end position="349"/>
    </location>
</feature>
<protein>
    <recommendedName>
        <fullName evidence="8">Major facilitator superfamily (MFS) profile domain-containing protein</fullName>
    </recommendedName>
</protein>
<dbReference type="InterPro" id="IPR036259">
    <property type="entry name" value="MFS_trans_sf"/>
</dbReference>
<evidence type="ECO:0000313" key="9">
    <source>
        <dbReference type="EMBL" id="KIJ41092.1"/>
    </source>
</evidence>
<name>A0A0C9VI28_SPHS4</name>
<keyword evidence="5 7" id="KW-0472">Membrane</keyword>
<feature type="transmembrane region" description="Helical" evidence="7">
    <location>
        <begin position="291"/>
        <end position="316"/>
    </location>
</feature>
<evidence type="ECO:0000313" key="10">
    <source>
        <dbReference type="Proteomes" id="UP000054279"/>
    </source>
</evidence>
<evidence type="ECO:0000256" key="1">
    <source>
        <dbReference type="ARBA" id="ARBA00004141"/>
    </source>
</evidence>
<evidence type="ECO:0000259" key="8">
    <source>
        <dbReference type="PROSITE" id="PS50850"/>
    </source>
</evidence>
<accession>A0A0C9VI28</accession>
<dbReference type="OrthoDB" id="440755at2759"/>
<evidence type="ECO:0000256" key="2">
    <source>
        <dbReference type="ARBA" id="ARBA00022448"/>
    </source>
</evidence>
<gene>
    <name evidence="9" type="ORF">M422DRAFT_255938</name>
</gene>
<sequence length="513" mass="55390">MSSRLEETTSSPFSSLATIRRAILLVVFCLAQFLDSFNNSALFAAIPPIAVDLNIDNSRAVWLVSAYQLTFAALLLSSGRLSDIFNPKHIFVIGMLLMAFCSLGAGFVRAAVPLIILRAFMGVGAALNIPSAMSVIIRLFPDPAAQSKAIAAFAGAAAIGNVIGLIIGASLVSFASWPWVFYFVAIFGGALAISVLLFLPEVSYGPIVPTAVSKYGRIKRLDLPGVSMLTAALVLFIFAVTSGSIVGWGTATVIVPLVLSVFLTALFFIWEARIPKEIAAVPPSIWKYPNLAILIVVSLQPFMWWASVQFLFSWYFQEIFGWSTIKTAVRFLPLGLVSFPIMGLASVLQQTFSLKWVILFGDLFVLAGTALFPFADTMEHFWRFAFPGFFIGTAGMTIVFATTNIALFSITPPEMSGIVGAIFTCALQLGSATGTAIITSIQTSVEASHGGPTTYRGRAAGFWFLFAFNALQMLGVAVFMRNTVPPVKKDSKSAINDSEQKKLKEKDDLKDVV</sequence>
<dbReference type="Pfam" id="PF07690">
    <property type="entry name" value="MFS_1"/>
    <property type="match status" value="1"/>
</dbReference>
<feature type="transmembrane region" description="Helical" evidence="7">
    <location>
        <begin position="221"/>
        <end position="239"/>
    </location>
</feature>
<dbReference type="InterPro" id="IPR020846">
    <property type="entry name" value="MFS_dom"/>
</dbReference>
<feature type="transmembrane region" description="Helical" evidence="7">
    <location>
        <begin position="419"/>
        <end position="441"/>
    </location>
</feature>
<keyword evidence="10" id="KW-1185">Reference proteome</keyword>
<dbReference type="PANTHER" id="PTHR42718:SF9">
    <property type="entry name" value="MAJOR FACILITATOR SUPERFAMILY MULTIDRUG TRANSPORTER MFSC"/>
    <property type="match status" value="1"/>
</dbReference>
<dbReference type="HOGENOM" id="CLU_000960_27_1_1"/>
<evidence type="ECO:0000256" key="4">
    <source>
        <dbReference type="ARBA" id="ARBA00022989"/>
    </source>
</evidence>
<reference evidence="9 10" key="1">
    <citation type="submission" date="2014-06" db="EMBL/GenBank/DDBJ databases">
        <title>Evolutionary Origins and Diversification of the Mycorrhizal Mutualists.</title>
        <authorList>
            <consortium name="DOE Joint Genome Institute"/>
            <consortium name="Mycorrhizal Genomics Consortium"/>
            <person name="Kohler A."/>
            <person name="Kuo A."/>
            <person name="Nagy L.G."/>
            <person name="Floudas D."/>
            <person name="Copeland A."/>
            <person name="Barry K.W."/>
            <person name="Cichocki N."/>
            <person name="Veneault-Fourrey C."/>
            <person name="LaButti K."/>
            <person name="Lindquist E.A."/>
            <person name="Lipzen A."/>
            <person name="Lundell T."/>
            <person name="Morin E."/>
            <person name="Murat C."/>
            <person name="Riley R."/>
            <person name="Ohm R."/>
            <person name="Sun H."/>
            <person name="Tunlid A."/>
            <person name="Henrissat B."/>
            <person name="Grigoriev I.V."/>
            <person name="Hibbett D.S."/>
            <person name="Martin F."/>
        </authorList>
    </citation>
    <scope>NUCLEOTIDE SEQUENCE [LARGE SCALE GENOMIC DNA]</scope>
    <source>
        <strain evidence="9 10">SS14</strain>
    </source>
</reference>
<dbReference type="Gene3D" id="1.20.1720.10">
    <property type="entry name" value="Multidrug resistance protein D"/>
    <property type="match status" value="1"/>
</dbReference>
<dbReference type="GO" id="GO:0016020">
    <property type="term" value="C:membrane"/>
    <property type="evidence" value="ECO:0007669"/>
    <property type="project" value="UniProtKB-SubCell"/>
</dbReference>
<dbReference type="Proteomes" id="UP000054279">
    <property type="component" value="Unassembled WGS sequence"/>
</dbReference>
<feature type="transmembrane region" description="Helical" evidence="7">
    <location>
        <begin position="179"/>
        <end position="200"/>
    </location>
</feature>
<feature type="transmembrane region" description="Helical" evidence="7">
    <location>
        <begin position="381"/>
        <end position="407"/>
    </location>
</feature>
<evidence type="ECO:0000256" key="3">
    <source>
        <dbReference type="ARBA" id="ARBA00022692"/>
    </source>
</evidence>
<keyword evidence="4 7" id="KW-1133">Transmembrane helix</keyword>
<dbReference type="GO" id="GO:0022857">
    <property type="term" value="F:transmembrane transporter activity"/>
    <property type="evidence" value="ECO:0007669"/>
    <property type="project" value="InterPro"/>
</dbReference>
<dbReference type="AlphaFoldDB" id="A0A0C9VI28"/>
<dbReference type="SUPFAM" id="SSF103473">
    <property type="entry name" value="MFS general substrate transporter"/>
    <property type="match status" value="1"/>
</dbReference>
<feature type="region of interest" description="Disordered" evidence="6">
    <location>
        <begin position="487"/>
        <end position="513"/>
    </location>
</feature>
<organism evidence="9 10">
    <name type="scientific">Sphaerobolus stellatus (strain SS14)</name>
    <dbReference type="NCBI Taxonomy" id="990650"/>
    <lineage>
        <taxon>Eukaryota</taxon>
        <taxon>Fungi</taxon>
        <taxon>Dikarya</taxon>
        <taxon>Basidiomycota</taxon>
        <taxon>Agaricomycotina</taxon>
        <taxon>Agaricomycetes</taxon>
        <taxon>Phallomycetidae</taxon>
        <taxon>Geastrales</taxon>
        <taxon>Sphaerobolaceae</taxon>
        <taxon>Sphaerobolus</taxon>
    </lineage>
</organism>
<comment type="subcellular location">
    <subcellularLocation>
        <location evidence="1">Membrane</location>
        <topology evidence="1">Multi-pass membrane protein</topology>
    </subcellularLocation>
</comment>
<feature type="transmembrane region" description="Helical" evidence="7">
    <location>
        <begin position="245"/>
        <end position="270"/>
    </location>
</feature>
<keyword evidence="2" id="KW-0813">Transport</keyword>
<evidence type="ECO:0000256" key="7">
    <source>
        <dbReference type="SAM" id="Phobius"/>
    </source>
</evidence>
<dbReference type="Gene3D" id="1.20.1250.20">
    <property type="entry name" value="MFS general substrate transporter like domains"/>
    <property type="match status" value="1"/>
</dbReference>
<dbReference type="EMBL" id="KN837139">
    <property type="protein sequence ID" value="KIJ41092.1"/>
    <property type="molecule type" value="Genomic_DNA"/>
</dbReference>
<dbReference type="PANTHER" id="PTHR42718">
    <property type="entry name" value="MAJOR FACILITATOR SUPERFAMILY MULTIDRUG TRANSPORTER MFSC"/>
    <property type="match status" value="1"/>
</dbReference>
<dbReference type="PROSITE" id="PS50850">
    <property type="entry name" value="MFS"/>
    <property type="match status" value="1"/>
</dbReference>
<feature type="transmembrane region" description="Helical" evidence="7">
    <location>
        <begin position="60"/>
        <end position="78"/>
    </location>
</feature>
<feature type="transmembrane region" description="Helical" evidence="7">
    <location>
        <begin position="114"/>
        <end position="137"/>
    </location>
</feature>
<keyword evidence="3 7" id="KW-0812">Transmembrane</keyword>
<feature type="transmembrane region" description="Helical" evidence="7">
    <location>
        <begin position="149"/>
        <end position="173"/>
    </location>
</feature>
<dbReference type="InterPro" id="IPR011701">
    <property type="entry name" value="MFS"/>
</dbReference>
<proteinExistence type="predicted"/>